<accession>A0A0G3XBM3</accession>
<protein>
    <submittedName>
        <fullName evidence="1">Uncharacterized protein</fullName>
    </submittedName>
</protein>
<dbReference type="EMBL" id="CP011805">
    <property type="protein sequence ID" value="AKM07788.1"/>
    <property type="molecule type" value="Genomic_DNA"/>
</dbReference>
<evidence type="ECO:0000313" key="2">
    <source>
        <dbReference type="Proteomes" id="UP000037643"/>
    </source>
</evidence>
<dbReference type="PATRIC" id="fig|543877.4.peg.1748"/>
<name>A0A0G3XBM3_9SPHN</name>
<gene>
    <name evidence="1" type="ORF">AM2010_1722</name>
</gene>
<keyword evidence="2" id="KW-1185">Reference proteome</keyword>
<sequence length="48" mass="4969">MSRQLTFSATVSVLVMALFVIASGFEPAVNPAVDGSAPFPFAVQIGLN</sequence>
<dbReference type="KEGG" id="amx:AM2010_1722"/>
<organism evidence="1 2">
    <name type="scientific">Pelagerythrobacter marensis</name>
    <dbReference type="NCBI Taxonomy" id="543877"/>
    <lineage>
        <taxon>Bacteria</taxon>
        <taxon>Pseudomonadati</taxon>
        <taxon>Pseudomonadota</taxon>
        <taxon>Alphaproteobacteria</taxon>
        <taxon>Sphingomonadales</taxon>
        <taxon>Erythrobacteraceae</taxon>
        <taxon>Pelagerythrobacter</taxon>
    </lineage>
</organism>
<dbReference type="Proteomes" id="UP000037643">
    <property type="component" value="Chromosome"/>
</dbReference>
<dbReference type="AlphaFoldDB" id="A0A0G3XBM3"/>
<proteinExistence type="predicted"/>
<evidence type="ECO:0000313" key="1">
    <source>
        <dbReference type="EMBL" id="AKM07788.1"/>
    </source>
</evidence>
<dbReference type="RefSeq" id="WP_156178726.1">
    <property type="nucleotide sequence ID" value="NZ_CP011805.1"/>
</dbReference>
<reference evidence="1 2" key="1">
    <citation type="submission" date="2015-06" db="EMBL/GenBank/DDBJ databases">
        <authorList>
            <person name="Kim K.M."/>
        </authorList>
    </citation>
    <scope>NUCLEOTIDE SEQUENCE [LARGE SCALE GENOMIC DNA]</scope>
    <source>
        <strain evidence="1 2">KCTC 22370</strain>
    </source>
</reference>